<dbReference type="PRINTS" id="PR00081">
    <property type="entry name" value="GDHRDH"/>
</dbReference>
<dbReference type="AlphaFoldDB" id="A0A2H1WPX2"/>
<organism evidence="1">
    <name type="scientific">Spodoptera frugiperda</name>
    <name type="common">Fall armyworm</name>
    <dbReference type="NCBI Taxonomy" id="7108"/>
    <lineage>
        <taxon>Eukaryota</taxon>
        <taxon>Metazoa</taxon>
        <taxon>Ecdysozoa</taxon>
        <taxon>Arthropoda</taxon>
        <taxon>Hexapoda</taxon>
        <taxon>Insecta</taxon>
        <taxon>Pterygota</taxon>
        <taxon>Neoptera</taxon>
        <taxon>Endopterygota</taxon>
        <taxon>Lepidoptera</taxon>
        <taxon>Glossata</taxon>
        <taxon>Ditrysia</taxon>
        <taxon>Noctuoidea</taxon>
        <taxon>Noctuidae</taxon>
        <taxon>Amphipyrinae</taxon>
        <taxon>Spodoptera</taxon>
    </lineage>
</organism>
<dbReference type="SUPFAM" id="SSF51735">
    <property type="entry name" value="NAD(P)-binding Rossmann-fold domains"/>
    <property type="match status" value="1"/>
</dbReference>
<name>A0A2H1WPX2_SPOFR</name>
<sequence length="250" mass="26605">MSFKDKVVIVTGSGSGMGAATALLFAEEGAHVVIVDCSEERAKKTAEECKKHGNKVFVIIADVSKKEDDERIINDTIDEFGRIDVLVNNAGTGKVGRILDGTIIDTFDEVVNTNLRAVVVLTSLAAPHLAKTKGCVVNTSSIFSTALRHGTIFPSYCASKAGIDTFTRVAALELASSGVRVNAVNPGPVYTNLLIHNGLPGTWEQYAQFTALKKGSDPKEVGNLILYLASDKAKSITGVCYEIDNGMNLV</sequence>
<dbReference type="InterPro" id="IPR002347">
    <property type="entry name" value="SDR_fam"/>
</dbReference>
<dbReference type="InterPro" id="IPR036291">
    <property type="entry name" value="NAD(P)-bd_dom_sf"/>
</dbReference>
<protein>
    <submittedName>
        <fullName evidence="1">SFRICE_032634</fullName>
    </submittedName>
</protein>
<dbReference type="PANTHER" id="PTHR43975">
    <property type="entry name" value="ZGC:101858"/>
    <property type="match status" value="1"/>
</dbReference>
<reference evidence="1" key="1">
    <citation type="submission" date="2016-07" db="EMBL/GenBank/DDBJ databases">
        <authorList>
            <person name="Bretaudeau A."/>
        </authorList>
    </citation>
    <scope>NUCLEOTIDE SEQUENCE</scope>
    <source>
        <strain evidence="1">Rice</strain>
        <tissue evidence="1">Whole body</tissue>
    </source>
</reference>
<dbReference type="EMBL" id="ODYU01010177">
    <property type="protein sequence ID" value="SOQ55120.1"/>
    <property type="molecule type" value="Genomic_DNA"/>
</dbReference>
<dbReference type="Gene3D" id="3.40.50.720">
    <property type="entry name" value="NAD(P)-binding Rossmann-like Domain"/>
    <property type="match status" value="1"/>
</dbReference>
<accession>A0A2H1WPX2</accession>
<proteinExistence type="predicted"/>
<evidence type="ECO:0000313" key="1">
    <source>
        <dbReference type="EMBL" id="SOQ55120.1"/>
    </source>
</evidence>
<gene>
    <name evidence="1" type="ORF">SFRICE_032634</name>
</gene>
<dbReference type="PANTHER" id="PTHR43975:SF2">
    <property type="entry name" value="EG:BACR7A4.14 PROTEIN-RELATED"/>
    <property type="match status" value="1"/>
</dbReference>
<dbReference type="PRINTS" id="PR00080">
    <property type="entry name" value="SDRFAMILY"/>
</dbReference>
<dbReference type="FunFam" id="3.40.50.720:FF:000084">
    <property type="entry name" value="Short-chain dehydrogenase reductase"/>
    <property type="match status" value="1"/>
</dbReference>
<dbReference type="Pfam" id="PF13561">
    <property type="entry name" value="adh_short_C2"/>
    <property type="match status" value="1"/>
</dbReference>